<organism evidence="1 2">
    <name type="scientific">Pedobacter cryoconitis</name>
    <dbReference type="NCBI Taxonomy" id="188932"/>
    <lineage>
        <taxon>Bacteria</taxon>
        <taxon>Pseudomonadati</taxon>
        <taxon>Bacteroidota</taxon>
        <taxon>Sphingobacteriia</taxon>
        <taxon>Sphingobacteriales</taxon>
        <taxon>Sphingobacteriaceae</taxon>
        <taxon>Pedobacter</taxon>
    </lineage>
</organism>
<dbReference type="EMBL" id="JACHCC010000025">
    <property type="protein sequence ID" value="MBB6503043.1"/>
    <property type="molecule type" value="Genomic_DNA"/>
</dbReference>
<evidence type="ECO:0000313" key="1">
    <source>
        <dbReference type="EMBL" id="MBB6503043.1"/>
    </source>
</evidence>
<protein>
    <submittedName>
        <fullName evidence="1">Uncharacterized protein</fullName>
    </submittedName>
</protein>
<dbReference type="RefSeq" id="WP_184629278.1">
    <property type="nucleotide sequence ID" value="NZ_JACHCC010000025.1"/>
</dbReference>
<reference evidence="1 2" key="1">
    <citation type="submission" date="2020-08" db="EMBL/GenBank/DDBJ databases">
        <title>Genomic Encyclopedia of Type Strains, Phase IV (KMG-V): Genome sequencing to study the core and pangenomes of soil and plant-associated prokaryotes.</title>
        <authorList>
            <person name="Whitman W."/>
        </authorList>
    </citation>
    <scope>NUCLEOTIDE SEQUENCE [LARGE SCALE GENOMIC DNA]</scope>
    <source>
        <strain evidence="1 2">M2T3</strain>
    </source>
</reference>
<gene>
    <name evidence="1" type="ORF">HDF25_005233</name>
</gene>
<name>A0A7X0MN11_9SPHI</name>
<comment type="caution">
    <text evidence="1">The sequence shown here is derived from an EMBL/GenBank/DDBJ whole genome shotgun (WGS) entry which is preliminary data.</text>
</comment>
<accession>A0A7X0MN11</accession>
<evidence type="ECO:0000313" key="2">
    <source>
        <dbReference type="Proteomes" id="UP000521017"/>
    </source>
</evidence>
<dbReference type="AlphaFoldDB" id="A0A7X0MN11"/>
<proteinExistence type="predicted"/>
<sequence>MKTITFLFLFIATSGFGQNLKNEELKLDKAFAKSNYWASYDGSSDKVYASDSAVKYNSIFSKLLLKYIQKNPGTIRYDFKNLVKNGLKIVTSEDGNFRIYSWDDETGGTMRRYNKIFQFKNGKKVLSKELPKDDMAFYTQINDVVSGNKTFYVTQSISVLSSALSYHNVKIFSVDDGKLNDKAVLIKTKSGIKNQLGYEADVSSHSNRDQEVPDYSIVYDKKNKIIAIPLIRSNGKITSEKIKYQFKGKYFEKI</sequence>
<dbReference type="Proteomes" id="UP000521017">
    <property type="component" value="Unassembled WGS sequence"/>
</dbReference>